<dbReference type="SUPFAM" id="SSF51445">
    <property type="entry name" value="(Trans)glycosidases"/>
    <property type="match status" value="1"/>
</dbReference>
<dbReference type="Pfam" id="PF02837">
    <property type="entry name" value="Glyco_hydro_2_N"/>
    <property type="match status" value="1"/>
</dbReference>
<dbReference type="InterPro" id="IPR032312">
    <property type="entry name" value="LacZ_4"/>
</dbReference>
<comment type="catalytic activity">
    <reaction evidence="1">
        <text>Hydrolysis of terminal non-reducing beta-D-galactose residues in beta-D-galactosides.</text>
        <dbReference type="EC" id="3.2.1.23"/>
    </reaction>
</comment>
<dbReference type="Pfam" id="PF02836">
    <property type="entry name" value="Glyco_hydro_2_C"/>
    <property type="match status" value="1"/>
</dbReference>
<dbReference type="SUPFAM" id="SSF49303">
    <property type="entry name" value="beta-Galactosidase/glucuronidase domain"/>
    <property type="match status" value="2"/>
</dbReference>
<dbReference type="InterPro" id="IPR006101">
    <property type="entry name" value="Glyco_hydro_2"/>
</dbReference>
<feature type="domain" description="Beta galactosidase small chain/" evidence="14">
    <location>
        <begin position="720"/>
        <end position="848"/>
    </location>
</feature>
<keyword evidence="6" id="KW-0378">Hydrolase</keyword>
<dbReference type="EC" id="3.2.1.23" evidence="5"/>
<dbReference type="GO" id="GO:0030246">
    <property type="term" value="F:carbohydrate binding"/>
    <property type="evidence" value="ECO:0007669"/>
    <property type="project" value="InterPro"/>
</dbReference>
<evidence type="ECO:0000256" key="5">
    <source>
        <dbReference type="ARBA" id="ARBA00012756"/>
    </source>
</evidence>
<evidence type="ECO:0000256" key="7">
    <source>
        <dbReference type="ARBA" id="ARBA00022837"/>
    </source>
</evidence>
<dbReference type="Pfam" id="PF00703">
    <property type="entry name" value="Glyco_hydro_2"/>
    <property type="match status" value="1"/>
</dbReference>
<dbReference type="PRINTS" id="PR00132">
    <property type="entry name" value="GLHYDRLASE2"/>
</dbReference>
<evidence type="ECO:0000256" key="9">
    <source>
        <dbReference type="ARBA" id="ARBA00032230"/>
    </source>
</evidence>
<dbReference type="STRING" id="237018.SAMN04489723_10989"/>
<evidence type="ECO:0000313" key="16">
    <source>
        <dbReference type="EMBL" id="SFB40955.1"/>
    </source>
</evidence>
<comment type="cofactor">
    <cofactor evidence="2">
        <name>Ca(2+)</name>
        <dbReference type="ChEBI" id="CHEBI:29108"/>
    </cofactor>
</comment>
<evidence type="ECO:0000259" key="15">
    <source>
        <dbReference type="Pfam" id="PF16353"/>
    </source>
</evidence>
<dbReference type="SUPFAM" id="SSF49785">
    <property type="entry name" value="Galactose-binding domain-like"/>
    <property type="match status" value="1"/>
</dbReference>
<dbReference type="GO" id="GO:0005990">
    <property type="term" value="P:lactose catabolic process"/>
    <property type="evidence" value="ECO:0007669"/>
    <property type="project" value="TreeGrafter"/>
</dbReference>
<dbReference type="Gene3D" id="2.70.98.10">
    <property type="match status" value="1"/>
</dbReference>
<evidence type="ECO:0000259" key="13">
    <source>
        <dbReference type="Pfam" id="PF02837"/>
    </source>
</evidence>
<feature type="domain" description="Glycoside hydrolase family 2 catalytic" evidence="12">
    <location>
        <begin position="304"/>
        <end position="437"/>
    </location>
</feature>
<dbReference type="GO" id="GO:0004565">
    <property type="term" value="F:beta-galactosidase activity"/>
    <property type="evidence" value="ECO:0007669"/>
    <property type="project" value="UniProtKB-EC"/>
</dbReference>
<feature type="signal peptide" evidence="10">
    <location>
        <begin position="1"/>
        <end position="24"/>
    </location>
</feature>
<dbReference type="InterPro" id="IPR006103">
    <property type="entry name" value="Glyco_hydro_2_cat"/>
</dbReference>
<evidence type="ECO:0000256" key="4">
    <source>
        <dbReference type="ARBA" id="ARBA00011245"/>
    </source>
</evidence>
<organism evidence="16 17">
    <name type="scientific">Algoriphagus aquimarinus</name>
    <dbReference type="NCBI Taxonomy" id="237018"/>
    <lineage>
        <taxon>Bacteria</taxon>
        <taxon>Pseudomonadati</taxon>
        <taxon>Bacteroidota</taxon>
        <taxon>Cytophagia</taxon>
        <taxon>Cytophagales</taxon>
        <taxon>Cyclobacteriaceae</taxon>
        <taxon>Algoriphagus</taxon>
    </lineage>
</organism>
<dbReference type="InterPro" id="IPR006104">
    <property type="entry name" value="Glyco_hydro_2_N"/>
</dbReference>
<keyword evidence="8" id="KW-0326">Glycosidase</keyword>
<dbReference type="Pfam" id="PF02929">
    <property type="entry name" value="Bgal_small_N"/>
    <property type="match status" value="1"/>
</dbReference>
<evidence type="ECO:0000256" key="10">
    <source>
        <dbReference type="SAM" id="SignalP"/>
    </source>
</evidence>
<dbReference type="Gene3D" id="2.60.120.260">
    <property type="entry name" value="Galactose-binding domain-like"/>
    <property type="match status" value="1"/>
</dbReference>
<evidence type="ECO:0000256" key="8">
    <source>
        <dbReference type="ARBA" id="ARBA00023295"/>
    </source>
</evidence>
<evidence type="ECO:0000259" key="11">
    <source>
        <dbReference type="Pfam" id="PF00703"/>
    </source>
</evidence>
<feature type="domain" description="Beta-galactosidase" evidence="15">
    <location>
        <begin position="567"/>
        <end position="621"/>
    </location>
</feature>
<evidence type="ECO:0000313" key="17">
    <source>
        <dbReference type="Proteomes" id="UP000198790"/>
    </source>
</evidence>
<accession>A0A1I1ASC3</accession>
<feature type="chain" id="PRO_5011675467" description="beta-galactosidase" evidence="10">
    <location>
        <begin position="25"/>
        <end position="929"/>
    </location>
</feature>
<feature type="domain" description="Glycosyl hydrolases family 2 sugar binding" evidence="13">
    <location>
        <begin position="60"/>
        <end position="194"/>
    </location>
</feature>
<dbReference type="InterPro" id="IPR011013">
    <property type="entry name" value="Gal_mutarotase_sf_dom"/>
</dbReference>
<keyword evidence="17" id="KW-1185">Reference proteome</keyword>
<evidence type="ECO:0000256" key="3">
    <source>
        <dbReference type="ARBA" id="ARBA00007401"/>
    </source>
</evidence>
<evidence type="ECO:0000256" key="6">
    <source>
        <dbReference type="ARBA" id="ARBA00022801"/>
    </source>
</evidence>
<reference evidence="16 17" key="1">
    <citation type="submission" date="2016-10" db="EMBL/GenBank/DDBJ databases">
        <authorList>
            <person name="de Groot N.N."/>
        </authorList>
    </citation>
    <scope>NUCLEOTIDE SEQUENCE [LARGE SCALE GENOMIC DNA]</scope>
    <source>
        <strain evidence="16 17">DSM 23399</strain>
    </source>
</reference>
<dbReference type="RefSeq" id="WP_092898113.1">
    <property type="nucleotide sequence ID" value="NZ_FOKK01000009.1"/>
</dbReference>
<evidence type="ECO:0000259" key="14">
    <source>
        <dbReference type="Pfam" id="PF02929"/>
    </source>
</evidence>
<dbReference type="GO" id="GO:0009341">
    <property type="term" value="C:beta-galactosidase complex"/>
    <property type="evidence" value="ECO:0007669"/>
    <property type="project" value="TreeGrafter"/>
</dbReference>
<proteinExistence type="inferred from homology"/>
<dbReference type="InterPro" id="IPR008979">
    <property type="entry name" value="Galactose-bd-like_sf"/>
</dbReference>
<dbReference type="InterPro" id="IPR004199">
    <property type="entry name" value="B-gal_small/dom_5"/>
</dbReference>
<dbReference type="SUPFAM" id="SSF74650">
    <property type="entry name" value="Galactose mutarotase-like"/>
    <property type="match status" value="1"/>
</dbReference>
<dbReference type="EMBL" id="FOKK01000009">
    <property type="protein sequence ID" value="SFB40955.1"/>
    <property type="molecule type" value="Genomic_DNA"/>
</dbReference>
<dbReference type="InterPro" id="IPR014718">
    <property type="entry name" value="GH-type_carb-bd"/>
</dbReference>
<comment type="subunit">
    <text evidence="4">Monomer.</text>
</comment>
<name>A0A1I1ASC3_9BACT</name>
<dbReference type="InterPro" id="IPR036156">
    <property type="entry name" value="Beta-gal/glucu_dom_sf"/>
</dbReference>
<comment type="similarity">
    <text evidence="3">Belongs to the glycosyl hydrolase 2 family.</text>
</comment>
<dbReference type="InterPro" id="IPR050347">
    <property type="entry name" value="Bact_Beta-galactosidase"/>
</dbReference>
<keyword evidence="10" id="KW-0732">Signal</keyword>
<dbReference type="InterPro" id="IPR017853">
    <property type="entry name" value="GH"/>
</dbReference>
<dbReference type="Gene3D" id="3.20.20.80">
    <property type="entry name" value="Glycosidases"/>
    <property type="match status" value="1"/>
</dbReference>
<dbReference type="Gene3D" id="2.60.40.10">
    <property type="entry name" value="Immunoglobulins"/>
    <property type="match status" value="2"/>
</dbReference>
<feature type="domain" description="Glycoside hydrolase family 2 immunoglobulin-like beta-sandwich" evidence="11">
    <location>
        <begin position="247"/>
        <end position="296"/>
    </location>
</feature>
<dbReference type="InterPro" id="IPR013783">
    <property type="entry name" value="Ig-like_fold"/>
</dbReference>
<evidence type="ECO:0000256" key="2">
    <source>
        <dbReference type="ARBA" id="ARBA00001913"/>
    </source>
</evidence>
<dbReference type="PANTHER" id="PTHR46323">
    <property type="entry name" value="BETA-GALACTOSIDASE"/>
    <property type="match status" value="1"/>
</dbReference>
<dbReference type="Pfam" id="PF16353">
    <property type="entry name" value="LacZ_4"/>
    <property type="match status" value="1"/>
</dbReference>
<evidence type="ECO:0000259" key="12">
    <source>
        <dbReference type="Pfam" id="PF02836"/>
    </source>
</evidence>
<evidence type="ECO:0000256" key="1">
    <source>
        <dbReference type="ARBA" id="ARBA00001412"/>
    </source>
</evidence>
<keyword evidence="7" id="KW-0106">Calcium</keyword>
<gene>
    <name evidence="16" type="ORF">SAMN04489723_10989</name>
</gene>
<sequence>MPSNICRLISIFGLSLLLFSTAKGQSQNEYKRVYLSGKDAASQVYWDFKVSDGRKKEQWTKILVPSNWEMQGFGNFNYGHDHKNPERKVADEIGYYKHEFDVPSAWRKNVINLVFDGAMTDTEVKINGEIVGPIHQGGFYRFSYDISDFLDFGSKNILEVKVYKRSSNQSVNKAEREADFWIFGGIFRPVFLEVVPHNHFTRIAVNAKADGSFEALITVKDVPRLSEIQVQLVEQKSGEVVGEFAQAIDSDSVWLSHVFPGVKSWNPETPNLYIARFSLIRNKKILYQKTEKIGFRTVELRSQDGIYINNVKVILKGVNRHSFYPTTGRALSEANHLEDILLMKEMNMNAVRMSHYNPDERFLELADSLGLFVLDEVTGWQDGYDTIVGPKLIQETVLKDANHPAVIAWDHGNEGGWNFQNEPFFHLVDVQKRPIIYPWLNRNGIDTKHYPTYDSPEGRLDKSGNIFMPTELLHGMYDGGLGAGLDDFWTKYSKSPLFAGGFLWVFSDEAVIRDDKGGMLDSDGNHAPDGILGPYREKEGSFYTIKEVWSPIQLGAFIPTDGFDGKIQVTNNYLYSDLSTSKLEWSVEKNDSWKDAEKLHSGSVLLPNVKPGQSTEVDLGLPITWRDGDVLKIAAIGINGEELYTWSEAIRKPKEGNPSYFSSRPALDSQIITVRESSVDIHISIGEKLFVFGKDRGNLQLVKVGKSIINLNQALNPEGVNASVEKVTWKQMKDGTIQIMSTYDTYPKKITWTVFTTGELMMEASAPESSLDLLGIGFSFPEEKVLSAKWIGNGPYRVWANRMKGVEFGLWEKEYNNTMTGHSFENLVYPEFKGFHADFHALLLETEEGRIEVRTETPNLYMGLFKPVLPENSTPGTKPVLPHSDLSFLYSIPTIGTKFHLGSEMIAPETVKASREEQASSMILWFRFD</sequence>
<dbReference type="OrthoDB" id="857501at2"/>
<dbReference type="AlphaFoldDB" id="A0A1I1ASC3"/>
<protein>
    <recommendedName>
        <fullName evidence="5">beta-galactosidase</fullName>
        <ecNumber evidence="5">3.2.1.23</ecNumber>
    </recommendedName>
    <alternativeName>
        <fullName evidence="9">Lactase</fullName>
    </alternativeName>
</protein>
<dbReference type="PANTHER" id="PTHR46323:SF2">
    <property type="entry name" value="BETA-GALACTOSIDASE"/>
    <property type="match status" value="1"/>
</dbReference>
<dbReference type="Proteomes" id="UP000198790">
    <property type="component" value="Unassembled WGS sequence"/>
</dbReference>
<dbReference type="InterPro" id="IPR006102">
    <property type="entry name" value="Ig-like_GH2"/>
</dbReference>